<dbReference type="RefSeq" id="XP_013761169.1">
    <property type="nucleotide sequence ID" value="XM_013905715.1"/>
</dbReference>
<feature type="domain" description="BRCT" evidence="2">
    <location>
        <begin position="378"/>
        <end position="455"/>
    </location>
</feature>
<evidence type="ECO:0000259" key="2">
    <source>
        <dbReference type="PROSITE" id="PS50172"/>
    </source>
</evidence>
<protein>
    <recommendedName>
        <fullName evidence="2">BRCT domain-containing protein</fullName>
    </recommendedName>
</protein>
<dbReference type="Gene3D" id="3.40.50.10190">
    <property type="entry name" value="BRCT domain"/>
    <property type="match status" value="1"/>
</dbReference>
<dbReference type="GeneID" id="25561848"/>
<accession>A0A0L0DV12</accession>
<dbReference type="eggNOG" id="KOG3226">
    <property type="taxonomic scope" value="Eukaryota"/>
</dbReference>
<feature type="compositionally biased region" description="Low complexity" evidence="1">
    <location>
        <begin position="351"/>
        <end position="362"/>
    </location>
</feature>
<dbReference type="AlphaFoldDB" id="A0A0L0DV12"/>
<keyword evidence="4" id="KW-1185">Reference proteome</keyword>
<dbReference type="Proteomes" id="UP000054408">
    <property type="component" value="Unassembled WGS sequence"/>
</dbReference>
<evidence type="ECO:0000313" key="4">
    <source>
        <dbReference type="Proteomes" id="UP000054408"/>
    </source>
</evidence>
<feature type="region of interest" description="Disordered" evidence="1">
    <location>
        <begin position="350"/>
        <end position="381"/>
    </location>
</feature>
<dbReference type="EMBL" id="GL349440">
    <property type="protein sequence ID" value="KNC56129.1"/>
    <property type="molecule type" value="Genomic_DNA"/>
</dbReference>
<feature type="region of interest" description="Disordered" evidence="1">
    <location>
        <begin position="108"/>
        <end position="130"/>
    </location>
</feature>
<dbReference type="PROSITE" id="PS50172">
    <property type="entry name" value="BRCT"/>
    <property type="match status" value="1"/>
</dbReference>
<dbReference type="PANTHER" id="PTHR11370:SF5">
    <property type="entry name" value="DNA REPAIR PROTEIN XRCC1"/>
    <property type="match status" value="1"/>
</dbReference>
<dbReference type="GO" id="GO:0005634">
    <property type="term" value="C:nucleus"/>
    <property type="evidence" value="ECO:0007669"/>
    <property type="project" value="TreeGrafter"/>
</dbReference>
<organism evidence="3 4">
    <name type="scientific">Thecamonas trahens ATCC 50062</name>
    <dbReference type="NCBI Taxonomy" id="461836"/>
    <lineage>
        <taxon>Eukaryota</taxon>
        <taxon>Apusozoa</taxon>
        <taxon>Apusomonadida</taxon>
        <taxon>Apusomonadidae</taxon>
        <taxon>Thecamonas</taxon>
    </lineage>
</organism>
<name>A0A0L0DV12_THETB</name>
<dbReference type="InterPro" id="IPR001357">
    <property type="entry name" value="BRCT_dom"/>
</dbReference>
<sequence length="578" mass="58728">MSASAPYTVAFVSPPDAGPWPASGLPHTPWLPPADLGAGHGPGLLVLALARPALLTDVIVRNYNTPFVEIMVVHDGDAPASAVLAADGIDRASLWTVAARPVLPIKQLLPPDPPHSSLPSPPPLPLPPPPAPGVLATKVWSFGSGALAAGLLDTPISHLVVRITALRPRRMGLARIDICVRTPPPSDRARARGAAGGLLRLGSLLDAPPQPPSLPKADVDAALKDMLRPLGKSQLSFDTPAAAASIHRAPFAGDPSLKASPLEGLIPLHKRMSSLKPPPSSSSFDEWQADTAAIKAAAAKAAKIARAKARRAVAAASTFEFIPNSAAATNTNRRAPSAVATPRESVIVNDRSPAASSPAPSAAAPPNPPSRKRKRTPPPPTTLAHITFTISGIANPERATLRSLAAAMGATYSAAWSAACNLLIAAPGFDHAAKVKAARAAGKPVVGPDWLHDSYAAHAPAPLPSTASAPAAPAAAPATTSASGSTEEIADYNADTDDNDDGIADAGDACAASSASSSLAPLRRASSSAIAAGVHVVVVAKEALPLPESRSPGTGPTYVTPAWVQQCADAAQLLPPPS</sequence>
<dbReference type="SUPFAM" id="SSF52113">
    <property type="entry name" value="BRCT domain"/>
    <property type="match status" value="1"/>
</dbReference>
<dbReference type="Pfam" id="PF00533">
    <property type="entry name" value="BRCT"/>
    <property type="match status" value="1"/>
</dbReference>
<feature type="region of interest" description="Disordered" evidence="1">
    <location>
        <begin position="465"/>
        <end position="486"/>
    </location>
</feature>
<dbReference type="SMART" id="SM00292">
    <property type="entry name" value="BRCT"/>
    <property type="match status" value="1"/>
</dbReference>
<dbReference type="InterPro" id="IPR036420">
    <property type="entry name" value="BRCT_dom_sf"/>
</dbReference>
<reference evidence="3 4" key="1">
    <citation type="submission" date="2010-05" db="EMBL/GenBank/DDBJ databases">
        <title>The Genome Sequence of Thecamonas trahens ATCC 50062.</title>
        <authorList>
            <consortium name="The Broad Institute Genome Sequencing Platform"/>
            <person name="Russ C."/>
            <person name="Cuomo C."/>
            <person name="Shea T."/>
            <person name="Young S.K."/>
            <person name="Zeng Q."/>
            <person name="Koehrsen M."/>
            <person name="Haas B."/>
            <person name="Borodovsky M."/>
            <person name="Guigo R."/>
            <person name="Alvarado L."/>
            <person name="Berlin A."/>
            <person name="Bochicchio J."/>
            <person name="Borenstein D."/>
            <person name="Chapman S."/>
            <person name="Chen Z."/>
            <person name="Freedman E."/>
            <person name="Gellesch M."/>
            <person name="Goldberg J."/>
            <person name="Griggs A."/>
            <person name="Gujja S."/>
            <person name="Heilman E."/>
            <person name="Heiman D."/>
            <person name="Hepburn T."/>
            <person name="Howarth C."/>
            <person name="Jen D."/>
            <person name="Larson L."/>
            <person name="Mehta T."/>
            <person name="Park D."/>
            <person name="Pearson M."/>
            <person name="Roberts A."/>
            <person name="Saif S."/>
            <person name="Shenoy N."/>
            <person name="Sisk P."/>
            <person name="Stolte C."/>
            <person name="Sykes S."/>
            <person name="Thomson T."/>
            <person name="Walk T."/>
            <person name="White J."/>
            <person name="Yandava C."/>
            <person name="Burger G."/>
            <person name="Gray M.W."/>
            <person name="Holland P.W.H."/>
            <person name="King N."/>
            <person name="Lang F.B.F."/>
            <person name="Roger A.J."/>
            <person name="Ruiz-Trillo I."/>
            <person name="Lander E."/>
            <person name="Nusbaum C."/>
        </authorList>
    </citation>
    <scope>NUCLEOTIDE SEQUENCE [LARGE SCALE GENOMIC DNA]</scope>
    <source>
        <strain evidence="3 4">ATCC 50062</strain>
    </source>
</reference>
<dbReference type="OrthoDB" id="25840at2759"/>
<feature type="compositionally biased region" description="Pro residues" evidence="1">
    <location>
        <begin position="110"/>
        <end position="130"/>
    </location>
</feature>
<evidence type="ECO:0000313" key="3">
    <source>
        <dbReference type="EMBL" id="KNC56129.1"/>
    </source>
</evidence>
<proteinExistence type="predicted"/>
<dbReference type="STRING" id="461836.A0A0L0DV12"/>
<gene>
    <name evidence="3" type="ORF">AMSG_02145</name>
</gene>
<dbReference type="GO" id="GO:0006284">
    <property type="term" value="P:base-excision repair"/>
    <property type="evidence" value="ECO:0007669"/>
    <property type="project" value="TreeGrafter"/>
</dbReference>
<dbReference type="PANTHER" id="PTHR11370">
    <property type="entry name" value="DNA-REPAIR PROTEIN XRCC1"/>
    <property type="match status" value="1"/>
</dbReference>
<evidence type="ECO:0000256" key="1">
    <source>
        <dbReference type="SAM" id="MobiDB-lite"/>
    </source>
</evidence>